<protein>
    <submittedName>
        <fullName evidence="3">Uncharacterized protein</fullName>
    </submittedName>
</protein>
<dbReference type="SUPFAM" id="SSF52266">
    <property type="entry name" value="SGNH hydrolase"/>
    <property type="match status" value="1"/>
</dbReference>
<dbReference type="InterPro" id="IPR036514">
    <property type="entry name" value="SGNH_hydro_sf"/>
</dbReference>
<comment type="similarity">
    <text evidence="1">Belongs to the 'GDSL' lipolytic enzyme family.</text>
</comment>
<dbReference type="GO" id="GO:0016788">
    <property type="term" value="F:hydrolase activity, acting on ester bonds"/>
    <property type="evidence" value="ECO:0007669"/>
    <property type="project" value="InterPro"/>
</dbReference>
<dbReference type="OrthoDB" id="671439at2759"/>
<name>A0A6G1CMY7_9ORYZ</name>
<organism evidence="3 4">
    <name type="scientific">Oryza meyeriana var. granulata</name>
    <dbReference type="NCBI Taxonomy" id="110450"/>
    <lineage>
        <taxon>Eukaryota</taxon>
        <taxon>Viridiplantae</taxon>
        <taxon>Streptophyta</taxon>
        <taxon>Embryophyta</taxon>
        <taxon>Tracheophyta</taxon>
        <taxon>Spermatophyta</taxon>
        <taxon>Magnoliopsida</taxon>
        <taxon>Liliopsida</taxon>
        <taxon>Poales</taxon>
        <taxon>Poaceae</taxon>
        <taxon>BOP clade</taxon>
        <taxon>Oryzoideae</taxon>
        <taxon>Oryzeae</taxon>
        <taxon>Oryzinae</taxon>
        <taxon>Oryza</taxon>
        <taxon>Oryza meyeriana</taxon>
    </lineage>
</organism>
<comment type="caution">
    <text evidence="3">The sequence shown here is derived from an EMBL/GenBank/DDBJ whole genome shotgun (WGS) entry which is preliminary data.</text>
</comment>
<dbReference type="FunFam" id="3.40.50.1110:FF:000002">
    <property type="entry name" value="isoamyl acetate-hydrolyzing esterase 1 homolog"/>
    <property type="match status" value="1"/>
</dbReference>
<proteinExistence type="inferred from homology"/>
<dbReference type="PANTHER" id="PTHR14209">
    <property type="entry name" value="ISOAMYL ACETATE-HYDROLYZING ESTERASE 1"/>
    <property type="match status" value="1"/>
</dbReference>
<accession>A0A6G1CMY7</accession>
<dbReference type="InterPro" id="IPR001087">
    <property type="entry name" value="GDSL"/>
</dbReference>
<evidence type="ECO:0000256" key="1">
    <source>
        <dbReference type="ARBA" id="ARBA00008668"/>
    </source>
</evidence>
<dbReference type="CDD" id="cd01838">
    <property type="entry name" value="Isoamyl_acetate_hydrolase_like"/>
    <property type="match status" value="1"/>
</dbReference>
<gene>
    <name evidence="3" type="ORF">E2562_003490</name>
</gene>
<dbReference type="Gene3D" id="3.40.50.1110">
    <property type="entry name" value="SGNH hydrolase"/>
    <property type="match status" value="1"/>
</dbReference>
<dbReference type="InterPro" id="IPR045136">
    <property type="entry name" value="Iah1-like"/>
</dbReference>
<sequence>MCDVRRGGASWYVLTHDIWLTTSLYIDGDRGGRRDHRREDDEAVDRAVRGLDNGGGVREGGWGAYLANHYSRSADVVLRGYNMRWAAMVVDRAVVVGAAWPAAVTVCFGANDASLPDRASKLQHVPLPEYKENLRAICDLLLARWPSVVVILVTPPPIHDHARVRYQCGDGCSGLPERTNESAGAYARACVEVAAERGLRAIDIWSKMQRFPGWENSSLRDGLHLTPRGNRMVFEEVVFALKDASLGLDALPADLPLFCDTDPNNPVKSFHE</sequence>
<keyword evidence="4" id="KW-1185">Reference proteome</keyword>
<dbReference type="Proteomes" id="UP000479710">
    <property type="component" value="Unassembled WGS sequence"/>
</dbReference>
<evidence type="ECO:0000313" key="3">
    <source>
        <dbReference type="EMBL" id="KAF0901506.1"/>
    </source>
</evidence>
<dbReference type="AlphaFoldDB" id="A0A6G1CMY7"/>
<dbReference type="EMBL" id="SPHZ02000008">
    <property type="protein sequence ID" value="KAF0901506.1"/>
    <property type="molecule type" value="Genomic_DNA"/>
</dbReference>
<reference evidence="3 4" key="1">
    <citation type="submission" date="2019-11" db="EMBL/GenBank/DDBJ databases">
        <title>Whole genome sequence of Oryza granulata.</title>
        <authorList>
            <person name="Li W."/>
        </authorList>
    </citation>
    <scope>NUCLEOTIDE SEQUENCE [LARGE SCALE GENOMIC DNA]</scope>
    <source>
        <strain evidence="4">cv. Menghai</strain>
        <tissue evidence="3">Leaf</tissue>
    </source>
</reference>
<evidence type="ECO:0000256" key="2">
    <source>
        <dbReference type="ARBA" id="ARBA00022801"/>
    </source>
</evidence>
<dbReference type="Pfam" id="PF00657">
    <property type="entry name" value="Lipase_GDSL"/>
    <property type="match status" value="1"/>
</dbReference>
<dbReference type="PANTHER" id="PTHR14209:SF19">
    <property type="entry name" value="ISOAMYL ACETATE-HYDROLYZING ESTERASE 1 HOMOLOG"/>
    <property type="match status" value="1"/>
</dbReference>
<keyword evidence="2" id="KW-0378">Hydrolase</keyword>
<evidence type="ECO:0000313" key="4">
    <source>
        <dbReference type="Proteomes" id="UP000479710"/>
    </source>
</evidence>